<dbReference type="Gene3D" id="3.40.640.10">
    <property type="entry name" value="Type I PLP-dependent aspartate aminotransferase-like (Major domain)"/>
    <property type="match status" value="1"/>
</dbReference>
<dbReference type="GO" id="GO:0016740">
    <property type="term" value="F:transferase activity"/>
    <property type="evidence" value="ECO:0007669"/>
    <property type="project" value="UniProtKB-KW"/>
</dbReference>
<name>A0ABU9UAC5_9SPIR</name>
<proteinExistence type="inferred from homology"/>
<dbReference type="SUPFAM" id="SSF53383">
    <property type="entry name" value="PLP-dependent transferases"/>
    <property type="match status" value="1"/>
</dbReference>
<dbReference type="Proteomes" id="UP001466331">
    <property type="component" value="Unassembled WGS sequence"/>
</dbReference>
<dbReference type="PANTHER" id="PTHR43797">
    <property type="entry name" value="HOMOCYSTEINE/CYSTEINE SYNTHASE"/>
    <property type="match status" value="1"/>
</dbReference>
<comment type="similarity">
    <text evidence="2 5">Belongs to the trans-sulfuration enzymes family.</text>
</comment>
<comment type="caution">
    <text evidence="6">The sequence shown here is derived from an EMBL/GenBank/DDBJ whole genome shotgun (WGS) entry which is preliminary data.</text>
</comment>
<dbReference type="InterPro" id="IPR015421">
    <property type="entry name" value="PyrdxlP-dep_Trfase_major"/>
</dbReference>
<dbReference type="InterPro" id="IPR006235">
    <property type="entry name" value="OAc-hSer/O-AcSer_sulfhydrylase"/>
</dbReference>
<sequence>MRFLTRAVRSLRDADPAWGASVPPVYFSAGFEKEDPEELARLFAGKDAGFIYSRIGNPTVSAFERAFSSFVSARGAVAVSSGMAAITALVFALSSSGSKVALSRGLFSGTIALFRGVLRRAGIVPVFFDPLDFPSVEKALSEGVDFVFLEVISNPGMGVPHMDSIAVLSHEKGVPLVADCTLTPPGVFSPQKHGVDIAVHSLTKYISGNGTVVGGLIVDTGLFDWTKYKSEPIVSAASKAGEFALLYVLRKDVVQNMGFSISPMHAFLHYLGMETLPLRIKQHCHNALALAEFLAERDEIVSVRYPGLKSDPSYSHACNTLDGLFGGLFTFELKSKEECYAFVGALKLARNIVNIGDSSTLIIHPASTIYADASEEEKRGAGITEGLLRVSVGIEDSEDLIEDFENAFIKIYG</sequence>
<dbReference type="InterPro" id="IPR015424">
    <property type="entry name" value="PyrdxlP-dep_Trfase"/>
</dbReference>
<dbReference type="Gene3D" id="3.90.1150.10">
    <property type="entry name" value="Aspartate Aminotransferase, domain 1"/>
    <property type="match status" value="1"/>
</dbReference>
<dbReference type="RefSeq" id="WP_420068865.1">
    <property type="nucleotide sequence ID" value="NZ_JBCHKQ010000001.1"/>
</dbReference>
<organism evidence="6 7">
    <name type="scientific">Rarispira pelagica</name>
    <dbReference type="NCBI Taxonomy" id="3141764"/>
    <lineage>
        <taxon>Bacteria</taxon>
        <taxon>Pseudomonadati</taxon>
        <taxon>Spirochaetota</taxon>
        <taxon>Spirochaetia</taxon>
        <taxon>Winmispirales</taxon>
        <taxon>Winmispiraceae</taxon>
        <taxon>Rarispira</taxon>
    </lineage>
</organism>
<dbReference type="EMBL" id="JBCHKQ010000001">
    <property type="protein sequence ID" value="MEM5947416.1"/>
    <property type="molecule type" value="Genomic_DNA"/>
</dbReference>
<protein>
    <submittedName>
        <fullName evidence="6">PLP-dependent transferase</fullName>
    </submittedName>
</protein>
<accession>A0ABU9UAC5</accession>
<dbReference type="InterPro" id="IPR000277">
    <property type="entry name" value="Cys/Met-Metab_PyrdxlP-dep_enz"/>
</dbReference>
<evidence type="ECO:0000256" key="5">
    <source>
        <dbReference type="RuleBase" id="RU362118"/>
    </source>
</evidence>
<evidence type="ECO:0000313" key="6">
    <source>
        <dbReference type="EMBL" id="MEM5947416.1"/>
    </source>
</evidence>
<gene>
    <name evidence="6" type="ORF">WKV44_02555</name>
</gene>
<reference evidence="6 7" key="1">
    <citation type="submission" date="2024-03" db="EMBL/GenBank/DDBJ databases">
        <title>Ignisphaera cupida sp. nov., a hyperthermophilic hydrolytic archaeon from a hot spring of Kamchatka, and proposal of Ignisphaeraceae fam. nov.</title>
        <authorList>
            <person name="Podosokorskaya O.A."/>
            <person name="Elcheninov A.G."/>
            <person name="Maltseva A.I."/>
            <person name="Zayulina K.S."/>
            <person name="Novikov A."/>
            <person name="Merkel A.Y."/>
        </authorList>
    </citation>
    <scope>NUCLEOTIDE SEQUENCE [LARGE SCALE GENOMIC DNA]</scope>
    <source>
        <strain evidence="6 7">38H-sp</strain>
    </source>
</reference>
<dbReference type="PANTHER" id="PTHR43797:SF2">
    <property type="entry name" value="HOMOCYSTEINE_CYSTEINE SYNTHASE"/>
    <property type="match status" value="1"/>
</dbReference>
<evidence type="ECO:0000313" key="7">
    <source>
        <dbReference type="Proteomes" id="UP001466331"/>
    </source>
</evidence>
<dbReference type="InterPro" id="IPR015422">
    <property type="entry name" value="PyrdxlP-dep_Trfase_small"/>
</dbReference>
<keyword evidence="4 5" id="KW-0663">Pyridoxal phosphate</keyword>
<evidence type="ECO:0000256" key="4">
    <source>
        <dbReference type="ARBA" id="ARBA00022898"/>
    </source>
</evidence>
<evidence type="ECO:0000256" key="1">
    <source>
        <dbReference type="ARBA" id="ARBA00001933"/>
    </source>
</evidence>
<evidence type="ECO:0000256" key="3">
    <source>
        <dbReference type="ARBA" id="ARBA00022679"/>
    </source>
</evidence>
<evidence type="ECO:0000256" key="2">
    <source>
        <dbReference type="ARBA" id="ARBA00009077"/>
    </source>
</evidence>
<keyword evidence="7" id="KW-1185">Reference proteome</keyword>
<comment type="cofactor">
    <cofactor evidence="1 5">
        <name>pyridoxal 5'-phosphate</name>
        <dbReference type="ChEBI" id="CHEBI:597326"/>
    </cofactor>
</comment>
<keyword evidence="3 6" id="KW-0808">Transferase</keyword>
<dbReference type="Pfam" id="PF01053">
    <property type="entry name" value="Cys_Met_Meta_PP"/>
    <property type="match status" value="1"/>
</dbReference>
<dbReference type="PIRSF" id="PIRSF001434">
    <property type="entry name" value="CGS"/>
    <property type="match status" value="1"/>
</dbReference>